<keyword evidence="1 4" id="KW-0732">Signal</keyword>
<name>A0AA88E120_FICCA</name>
<dbReference type="CDD" id="cd00028">
    <property type="entry name" value="B_lectin"/>
    <property type="match status" value="1"/>
</dbReference>
<evidence type="ECO:0000313" key="7">
    <source>
        <dbReference type="Proteomes" id="UP001187192"/>
    </source>
</evidence>
<dbReference type="FunFam" id="2.90.10.10:FF:000001">
    <property type="entry name" value="G-type lectin S-receptor-like serine/threonine-protein kinase"/>
    <property type="match status" value="1"/>
</dbReference>
<organism evidence="6 7">
    <name type="scientific">Ficus carica</name>
    <name type="common">Common fig</name>
    <dbReference type="NCBI Taxonomy" id="3494"/>
    <lineage>
        <taxon>Eukaryota</taxon>
        <taxon>Viridiplantae</taxon>
        <taxon>Streptophyta</taxon>
        <taxon>Embryophyta</taxon>
        <taxon>Tracheophyta</taxon>
        <taxon>Spermatophyta</taxon>
        <taxon>Magnoliopsida</taxon>
        <taxon>eudicotyledons</taxon>
        <taxon>Gunneridae</taxon>
        <taxon>Pentapetalae</taxon>
        <taxon>rosids</taxon>
        <taxon>fabids</taxon>
        <taxon>Rosales</taxon>
        <taxon>Moraceae</taxon>
        <taxon>Ficeae</taxon>
        <taxon>Ficus</taxon>
    </lineage>
</organism>
<feature type="chain" id="PRO_5041737609" description="Bulb-type lectin domain-containing protein" evidence="4">
    <location>
        <begin position="27"/>
        <end position="172"/>
    </location>
</feature>
<evidence type="ECO:0000256" key="2">
    <source>
        <dbReference type="ARBA" id="ARBA00023157"/>
    </source>
</evidence>
<evidence type="ECO:0000313" key="6">
    <source>
        <dbReference type="EMBL" id="GMN65844.1"/>
    </source>
</evidence>
<feature type="domain" description="Bulb-type lectin" evidence="5">
    <location>
        <begin position="32"/>
        <end position="152"/>
    </location>
</feature>
<dbReference type="PANTHER" id="PTHR32444:SF118">
    <property type="entry name" value="OS09G0551150 PROTEIN"/>
    <property type="match status" value="1"/>
</dbReference>
<reference evidence="6" key="1">
    <citation type="submission" date="2023-07" db="EMBL/GenBank/DDBJ databases">
        <title>draft genome sequence of fig (Ficus carica).</title>
        <authorList>
            <person name="Takahashi T."/>
            <person name="Nishimura K."/>
        </authorList>
    </citation>
    <scope>NUCLEOTIDE SEQUENCE</scope>
</reference>
<dbReference type="PANTHER" id="PTHR32444">
    <property type="entry name" value="BULB-TYPE LECTIN DOMAIN-CONTAINING PROTEIN"/>
    <property type="match status" value="1"/>
</dbReference>
<proteinExistence type="predicted"/>
<gene>
    <name evidence="6" type="ORF">TIFTF001_034923</name>
</gene>
<feature type="signal peptide" evidence="4">
    <location>
        <begin position="1"/>
        <end position="26"/>
    </location>
</feature>
<dbReference type="InterPro" id="IPR036426">
    <property type="entry name" value="Bulb-type_lectin_dom_sf"/>
</dbReference>
<evidence type="ECO:0000259" key="5">
    <source>
        <dbReference type="PROSITE" id="PS50927"/>
    </source>
</evidence>
<dbReference type="PROSITE" id="PS50927">
    <property type="entry name" value="BULB_LECTIN"/>
    <property type="match status" value="1"/>
</dbReference>
<dbReference type="SUPFAM" id="SSF51110">
    <property type="entry name" value="alpha-D-mannose-specific plant lectins"/>
    <property type="match status" value="1"/>
</dbReference>
<evidence type="ECO:0000256" key="4">
    <source>
        <dbReference type="SAM" id="SignalP"/>
    </source>
</evidence>
<dbReference type="Gene3D" id="2.90.10.10">
    <property type="entry name" value="Bulb-type lectin domain"/>
    <property type="match status" value="1"/>
</dbReference>
<dbReference type="Pfam" id="PF01453">
    <property type="entry name" value="B_lectin"/>
    <property type="match status" value="1"/>
</dbReference>
<comment type="caution">
    <text evidence="6">The sequence shown here is derived from an EMBL/GenBank/DDBJ whole genome shotgun (WGS) entry which is preliminary data.</text>
</comment>
<dbReference type="SMART" id="SM00108">
    <property type="entry name" value="B_lectin"/>
    <property type="match status" value="1"/>
</dbReference>
<dbReference type="Proteomes" id="UP001187192">
    <property type="component" value="Unassembled WGS sequence"/>
</dbReference>
<accession>A0AA88E120</accession>
<protein>
    <recommendedName>
        <fullName evidence="5">Bulb-type lectin domain-containing protein</fullName>
    </recommendedName>
</protein>
<dbReference type="EMBL" id="BTGU01000266">
    <property type="protein sequence ID" value="GMN65844.1"/>
    <property type="molecule type" value="Genomic_DNA"/>
</dbReference>
<keyword evidence="7" id="KW-1185">Reference proteome</keyword>
<keyword evidence="3" id="KW-0325">Glycoprotein</keyword>
<keyword evidence="2" id="KW-1015">Disulfide bond</keyword>
<sequence length="172" mass="19503">MEDLHFLTFLISSVLSFLLLSQLSWAAHIETITPIQSLTDYGNKTTLISPSQAFELGFFSPGKSKNRYLGIWYKRKPETVVWVANRSHPLTDSNGELTVHDGNLVLLNSTRSVVWYSNVSRNVANSPVALLLDSGNFVLREQESANRDEFIWQSFDYPSDTLLFGMKLGWDL</sequence>
<feature type="non-terminal residue" evidence="6">
    <location>
        <position position="172"/>
    </location>
</feature>
<dbReference type="InterPro" id="IPR001480">
    <property type="entry name" value="Bulb-type_lectin_dom"/>
</dbReference>
<dbReference type="AlphaFoldDB" id="A0AA88E120"/>
<evidence type="ECO:0000256" key="3">
    <source>
        <dbReference type="ARBA" id="ARBA00023180"/>
    </source>
</evidence>
<evidence type="ECO:0000256" key="1">
    <source>
        <dbReference type="ARBA" id="ARBA00022729"/>
    </source>
</evidence>